<keyword evidence="1" id="KW-0472">Membrane</keyword>
<protein>
    <submittedName>
        <fullName evidence="2">Uncharacterized protein</fullName>
    </submittedName>
</protein>
<dbReference type="Pfam" id="PF16949">
    <property type="entry name" value="ABC_tran_2"/>
    <property type="match status" value="1"/>
</dbReference>
<evidence type="ECO:0000256" key="1">
    <source>
        <dbReference type="SAM" id="Phobius"/>
    </source>
</evidence>
<keyword evidence="3" id="KW-1185">Reference proteome</keyword>
<feature type="transmembrane region" description="Helical" evidence="1">
    <location>
        <begin position="496"/>
        <end position="518"/>
    </location>
</feature>
<feature type="transmembrane region" description="Helical" evidence="1">
    <location>
        <begin position="419"/>
        <end position="445"/>
    </location>
</feature>
<feature type="transmembrane region" description="Helical" evidence="1">
    <location>
        <begin position="68"/>
        <end position="95"/>
    </location>
</feature>
<feature type="transmembrane region" description="Helical" evidence="1">
    <location>
        <begin position="524"/>
        <end position="542"/>
    </location>
</feature>
<feature type="transmembrane region" description="Helical" evidence="1">
    <location>
        <begin position="148"/>
        <end position="175"/>
    </location>
</feature>
<feature type="transmembrane region" description="Helical" evidence="1">
    <location>
        <begin position="372"/>
        <end position="398"/>
    </location>
</feature>
<feature type="transmembrane region" description="Helical" evidence="1">
    <location>
        <begin position="31"/>
        <end position="56"/>
    </location>
</feature>
<dbReference type="InterPro" id="IPR031599">
    <property type="entry name" value="ABC_tran_2"/>
</dbReference>
<feature type="transmembrane region" description="Helical" evidence="1">
    <location>
        <begin position="331"/>
        <end position="352"/>
    </location>
</feature>
<proteinExistence type="predicted"/>
<feature type="transmembrane region" description="Helical" evidence="1">
    <location>
        <begin position="451"/>
        <end position="476"/>
    </location>
</feature>
<name>A0A2V5KAU3_9BACL</name>
<organism evidence="2 3">
    <name type="scientific">Paenibacillus flagellatus</name>
    <dbReference type="NCBI Taxonomy" id="2211139"/>
    <lineage>
        <taxon>Bacteria</taxon>
        <taxon>Bacillati</taxon>
        <taxon>Bacillota</taxon>
        <taxon>Bacilli</taxon>
        <taxon>Bacillales</taxon>
        <taxon>Paenibacillaceae</taxon>
        <taxon>Paenibacillus</taxon>
    </lineage>
</organism>
<dbReference type="EMBL" id="QJVJ01000002">
    <property type="protein sequence ID" value="PYI56598.1"/>
    <property type="molecule type" value="Genomic_DNA"/>
</dbReference>
<keyword evidence="1" id="KW-1133">Transmembrane helix</keyword>
<comment type="caution">
    <text evidence="2">The sequence shown here is derived from an EMBL/GenBank/DDBJ whole genome shotgun (WGS) entry which is preliminary data.</text>
</comment>
<evidence type="ECO:0000313" key="3">
    <source>
        <dbReference type="Proteomes" id="UP000247476"/>
    </source>
</evidence>
<dbReference type="Proteomes" id="UP000247476">
    <property type="component" value="Unassembled WGS sequence"/>
</dbReference>
<dbReference type="RefSeq" id="WP_110839126.1">
    <property type="nucleotide sequence ID" value="NZ_QJVJ01000002.1"/>
</dbReference>
<reference evidence="2 3" key="1">
    <citation type="submission" date="2018-05" db="EMBL/GenBank/DDBJ databases">
        <title>Paenibacillus flagellatus sp. nov., isolated from selenium mineral soil.</title>
        <authorList>
            <person name="Dai X."/>
        </authorList>
    </citation>
    <scope>NUCLEOTIDE SEQUENCE [LARGE SCALE GENOMIC DNA]</scope>
    <source>
        <strain evidence="2 3">DXL2</strain>
    </source>
</reference>
<keyword evidence="1" id="KW-0812">Transmembrane</keyword>
<feature type="transmembrane region" description="Helical" evidence="1">
    <location>
        <begin position="116"/>
        <end position="136"/>
    </location>
</feature>
<accession>A0A2V5KAU3</accession>
<sequence>MNKTLSLTRVLLRNGGGRFAKSGKKAGKLRGALPVLLLLAFVPLMFTLASFVSVLYDALAPIGQEGVVLALGLSAVSTVVFMFGIFYVITVFYMTQDVEHLLPLPLKPVHILTAKFLTVLLYEYLTQLVLLLPLLIVFGVKDGGGPLYYAYAVFIFIALPVLPLVLASVVAMAIMSFSGVARNKDRFRMLGGVAAVLFSVGFNLVIQRSVNGTMSPEKLQQMMLGGDNSLIGFATRAFPNVRLAANALLKETELSGLVGLALFVGLSAAVYLVFMALGQTFYFKGVMGLSESSSRRVALSGTQLDRLTSQQSALKALVTKELRLLMRTPPFFLNCVLMSFIWPVLLLVPVLTQPNVRETLGMARSLVQSEPGASLVVAAGTALLLFVSGANATASTSVSREGSGFFVSKFLPVPYGRIIAAKVLTGWIVTGAGAALLLVVASVLLRLPPAFALLLVAAGAVASLYTCLTGILIDIWMPKLHWDNEQKAVKQNMNGLFNMLVALLTAALLFFAVFRLGLGTAGSAALVIGALAVANAALYRLIRAKGPGWYDKIEA</sequence>
<dbReference type="OrthoDB" id="138672at2"/>
<evidence type="ECO:0000313" key="2">
    <source>
        <dbReference type="EMBL" id="PYI56598.1"/>
    </source>
</evidence>
<gene>
    <name evidence="2" type="ORF">DLM86_06420</name>
</gene>
<feature type="transmembrane region" description="Helical" evidence="1">
    <location>
        <begin position="187"/>
        <end position="206"/>
    </location>
</feature>
<feature type="transmembrane region" description="Helical" evidence="1">
    <location>
        <begin position="257"/>
        <end position="277"/>
    </location>
</feature>
<dbReference type="AlphaFoldDB" id="A0A2V5KAU3"/>